<evidence type="ECO:0000259" key="2">
    <source>
        <dbReference type="Pfam" id="PF08327"/>
    </source>
</evidence>
<reference evidence="3 4" key="1">
    <citation type="journal article" date="2007" name="Genome Res.">
        <title>Genome characteristics of facultatively symbiotic Frankia sp. strains reflect host range and host plant biogeography.</title>
        <authorList>
            <person name="Normand P."/>
            <person name="Lapierre P."/>
            <person name="Tisa L.S."/>
            <person name="Gogarten J.P."/>
            <person name="Alloisio N."/>
            <person name="Bagnarol E."/>
            <person name="Bassi C.A."/>
            <person name="Berry A.M."/>
            <person name="Bickhart D.M."/>
            <person name="Choisne N."/>
            <person name="Couloux A."/>
            <person name="Cournoyer B."/>
            <person name="Cruveiller S."/>
            <person name="Daubin V."/>
            <person name="Demange N."/>
            <person name="Francino M.P."/>
            <person name="Goltsman E."/>
            <person name="Huang Y."/>
            <person name="Kopp O.R."/>
            <person name="Labarre L."/>
            <person name="Lapidus A."/>
            <person name="Lavire C."/>
            <person name="Marechal J."/>
            <person name="Martinez M."/>
            <person name="Mastronunzio J.E."/>
            <person name="Mullin B.C."/>
            <person name="Niemann J."/>
            <person name="Pujic P."/>
            <person name="Rawnsley T."/>
            <person name="Rouy Z."/>
            <person name="Schenowitz C."/>
            <person name="Sellstedt A."/>
            <person name="Tavares F."/>
            <person name="Tomkins J.P."/>
            <person name="Vallenet D."/>
            <person name="Valverde C."/>
            <person name="Wall L.G."/>
            <person name="Wang Y."/>
            <person name="Medigue C."/>
            <person name="Benson D.R."/>
        </authorList>
    </citation>
    <scope>NUCLEOTIDE SEQUENCE [LARGE SCALE GENOMIC DNA]</scope>
    <source>
        <strain evidence="4">DSM 45986 / CECT 9034 / ACN14a</strain>
    </source>
</reference>
<dbReference type="STRING" id="326424.FRAAL2823"/>
<dbReference type="InterPro" id="IPR013538">
    <property type="entry name" value="ASHA1/2-like_C"/>
</dbReference>
<dbReference type="InterPro" id="IPR023393">
    <property type="entry name" value="START-like_dom_sf"/>
</dbReference>
<proteinExistence type="inferred from homology"/>
<feature type="domain" description="Activator of Hsp90 ATPase homologue 1/2-like C-terminal" evidence="2">
    <location>
        <begin position="24"/>
        <end position="133"/>
    </location>
</feature>
<dbReference type="SUPFAM" id="SSF55961">
    <property type="entry name" value="Bet v1-like"/>
    <property type="match status" value="1"/>
</dbReference>
<dbReference type="CDD" id="cd08899">
    <property type="entry name" value="SRPBCC_CalC_Aha1-like_6"/>
    <property type="match status" value="1"/>
</dbReference>
<organism evidence="3 4">
    <name type="scientific">Frankia alni (strain DSM 45986 / CECT 9034 / ACN14a)</name>
    <dbReference type="NCBI Taxonomy" id="326424"/>
    <lineage>
        <taxon>Bacteria</taxon>
        <taxon>Bacillati</taxon>
        <taxon>Actinomycetota</taxon>
        <taxon>Actinomycetes</taxon>
        <taxon>Frankiales</taxon>
        <taxon>Frankiaceae</taxon>
        <taxon>Frankia</taxon>
    </lineage>
</organism>
<name>Q0RLY6_FRAAA</name>
<accession>Q0RLY6</accession>
<dbReference type="Pfam" id="PF08327">
    <property type="entry name" value="AHSA1"/>
    <property type="match status" value="1"/>
</dbReference>
<dbReference type="Proteomes" id="UP000000657">
    <property type="component" value="Chromosome"/>
</dbReference>
<dbReference type="AlphaFoldDB" id="Q0RLY6"/>
<dbReference type="eggNOG" id="COG3832">
    <property type="taxonomic scope" value="Bacteria"/>
</dbReference>
<evidence type="ECO:0000313" key="3">
    <source>
        <dbReference type="EMBL" id="CAJ61467.1"/>
    </source>
</evidence>
<dbReference type="RefSeq" id="WP_011603974.1">
    <property type="nucleotide sequence ID" value="NC_008278.1"/>
</dbReference>
<dbReference type="OrthoDB" id="9803476at2"/>
<dbReference type="KEGG" id="fal:FRAAL2823"/>
<dbReference type="EMBL" id="CT573213">
    <property type="protein sequence ID" value="CAJ61467.1"/>
    <property type="molecule type" value="Genomic_DNA"/>
</dbReference>
<protein>
    <recommendedName>
        <fullName evidence="2">Activator of Hsp90 ATPase homologue 1/2-like C-terminal domain-containing protein</fullName>
    </recommendedName>
</protein>
<dbReference type="Gene3D" id="3.30.530.20">
    <property type="match status" value="1"/>
</dbReference>
<sequence length="172" mass="18422">MDLGCFFEQDGRPAVRFERVYPRPPQRVWRAVSDPAELAFWFPSRVTVEPQAGGVVTFFGDPRLADMSGRVLAFEPPRRLAFTWGGDELHLTLEPVGEAATRLVLVNVLDDRSAAARNAAGWAVCLGELDRAVADRPGDGPHGLAAAAAWRPSYEAHLAAGLPGGAPVPAAP</sequence>
<dbReference type="HOGENOM" id="CLU_108923_3_0_11"/>
<comment type="similarity">
    <text evidence="1">Belongs to the AHA1 family.</text>
</comment>
<keyword evidence="4" id="KW-1185">Reference proteome</keyword>
<gene>
    <name evidence="3" type="ordered locus">FRAAL2823</name>
</gene>
<evidence type="ECO:0000313" key="4">
    <source>
        <dbReference type="Proteomes" id="UP000000657"/>
    </source>
</evidence>
<evidence type="ECO:0000256" key="1">
    <source>
        <dbReference type="ARBA" id="ARBA00006817"/>
    </source>
</evidence>